<evidence type="ECO:0000313" key="1">
    <source>
        <dbReference type="EMBL" id="MBB4704381.1"/>
    </source>
</evidence>
<name>A0A7W7GET5_9ACTN</name>
<reference evidence="1 2" key="1">
    <citation type="submission" date="2020-08" db="EMBL/GenBank/DDBJ databases">
        <title>Sequencing the genomes of 1000 actinobacteria strains.</title>
        <authorList>
            <person name="Klenk H.-P."/>
        </authorList>
    </citation>
    <scope>NUCLEOTIDE SEQUENCE [LARGE SCALE GENOMIC DNA]</scope>
    <source>
        <strain evidence="1 2">DSM 45784</strain>
    </source>
</reference>
<dbReference type="AlphaFoldDB" id="A0A7W7GET5"/>
<gene>
    <name evidence="1" type="ORF">BJ982_005925</name>
</gene>
<dbReference type="Proteomes" id="UP000542210">
    <property type="component" value="Unassembled WGS sequence"/>
</dbReference>
<proteinExistence type="predicted"/>
<dbReference type="RefSeq" id="WP_184885392.1">
    <property type="nucleotide sequence ID" value="NZ_BOOV01000011.1"/>
</dbReference>
<accession>A0A7W7GET5</accession>
<dbReference type="EMBL" id="JACHND010000001">
    <property type="protein sequence ID" value="MBB4704381.1"/>
    <property type="molecule type" value="Genomic_DNA"/>
</dbReference>
<protein>
    <submittedName>
        <fullName evidence="1">Uncharacterized protein</fullName>
    </submittedName>
</protein>
<comment type="caution">
    <text evidence="1">The sequence shown here is derived from an EMBL/GenBank/DDBJ whole genome shotgun (WGS) entry which is preliminary data.</text>
</comment>
<organism evidence="1 2">
    <name type="scientific">Sphaerisporangium siamense</name>
    <dbReference type="NCBI Taxonomy" id="795645"/>
    <lineage>
        <taxon>Bacteria</taxon>
        <taxon>Bacillati</taxon>
        <taxon>Actinomycetota</taxon>
        <taxon>Actinomycetes</taxon>
        <taxon>Streptosporangiales</taxon>
        <taxon>Streptosporangiaceae</taxon>
        <taxon>Sphaerisporangium</taxon>
    </lineage>
</organism>
<sequence length="299" mass="31829">MGEVSIPVRRLVAVLAALLAAGYVAVPAPAAALAFPPDFVPNLNMECFKAGPYVPAPLDLTLKHIHPALAAMPPVTVHLDEREQVCGPIATAGQIPPSPALESIRYTNLSCYWFTADGDIAPRELVLKYLNPLWKNAPPVSVRMSEPGRLCLPVSIDTSGPPPWVKPLVSRISLLCYKAAAVTSANRAGVTMNYMGVEQLNPTLASQIGPTGVGFGTRRQLCVPVQIAGDDIPPDVLETVRYVSLVAHEASAVNNGDMAYLTLRHNNPKLIKRPGELALLTNPTLLAVPVAINNQLPPG</sequence>
<evidence type="ECO:0000313" key="2">
    <source>
        <dbReference type="Proteomes" id="UP000542210"/>
    </source>
</evidence>
<keyword evidence="2" id="KW-1185">Reference proteome</keyword>